<dbReference type="InterPro" id="IPR036890">
    <property type="entry name" value="HATPase_C_sf"/>
</dbReference>
<dbReference type="RefSeq" id="WP_406763253.1">
    <property type="nucleotide sequence ID" value="NZ_JBJHZY010000001.1"/>
</dbReference>
<dbReference type="InterPro" id="IPR003661">
    <property type="entry name" value="HisK_dim/P_dom"/>
</dbReference>
<accession>A0ABW8TM52</accession>
<evidence type="ECO:0000256" key="2">
    <source>
        <dbReference type="ARBA" id="ARBA00012438"/>
    </source>
</evidence>
<organism evidence="8 9">
    <name type="scientific">Candidatus Clostridium radicumherbarum</name>
    <dbReference type="NCBI Taxonomy" id="3381662"/>
    <lineage>
        <taxon>Bacteria</taxon>
        <taxon>Bacillati</taxon>
        <taxon>Bacillota</taxon>
        <taxon>Clostridia</taxon>
        <taxon>Eubacteriales</taxon>
        <taxon>Clostridiaceae</taxon>
        <taxon>Clostridium</taxon>
    </lineage>
</organism>
<dbReference type="SUPFAM" id="SSF47384">
    <property type="entry name" value="Homodimeric domain of signal transducing histidine kinase"/>
    <property type="match status" value="1"/>
</dbReference>
<reference evidence="8 9" key="1">
    <citation type="submission" date="2024-11" db="EMBL/GenBank/DDBJ databases">
        <authorList>
            <person name="Heng Y.C."/>
            <person name="Lim A.C.H."/>
            <person name="Lee J.K.Y."/>
            <person name="Kittelmann S."/>
        </authorList>
    </citation>
    <scope>NUCLEOTIDE SEQUENCE [LARGE SCALE GENOMIC DNA]</scope>
    <source>
        <strain evidence="8 9">WILCCON 0202</strain>
    </source>
</reference>
<evidence type="ECO:0000313" key="8">
    <source>
        <dbReference type="EMBL" id="MFL0266623.1"/>
    </source>
</evidence>
<comment type="catalytic activity">
    <reaction evidence="1">
        <text>ATP + protein L-histidine = ADP + protein N-phospho-L-histidine.</text>
        <dbReference type="EC" id="2.7.13.3"/>
    </reaction>
</comment>
<dbReference type="PRINTS" id="PR00344">
    <property type="entry name" value="BCTRLSENSOR"/>
</dbReference>
<dbReference type="GO" id="GO:0016301">
    <property type="term" value="F:kinase activity"/>
    <property type="evidence" value="ECO:0007669"/>
    <property type="project" value="UniProtKB-KW"/>
</dbReference>
<dbReference type="InterPro" id="IPR050736">
    <property type="entry name" value="Sensor_HK_Regulatory"/>
</dbReference>
<dbReference type="PANTHER" id="PTHR43711:SF26">
    <property type="entry name" value="SENSOR HISTIDINE KINASE RCSC"/>
    <property type="match status" value="1"/>
</dbReference>
<comment type="caution">
    <text evidence="8">The sequence shown here is derived from an EMBL/GenBank/DDBJ whole genome shotgun (WGS) entry which is preliminary data.</text>
</comment>
<dbReference type="EMBL" id="JBJHZY010000001">
    <property type="protein sequence ID" value="MFL0266623.1"/>
    <property type="molecule type" value="Genomic_DNA"/>
</dbReference>
<dbReference type="Gene3D" id="3.30.565.10">
    <property type="entry name" value="Histidine kinase-like ATPase, C-terminal domain"/>
    <property type="match status" value="1"/>
</dbReference>
<keyword evidence="4" id="KW-0808">Transferase</keyword>
<sequence length="508" mass="58246">MDFFESGSCSYRAELTTKNNTIVNITKDFYKITEFSYSDFMGKSLAAAFITLKSNLKNISDLMGTYRSYIFTKQLDAVEVDINIKSMNDDTKLITIIERTFSRISERFPYSSRICYDNLSAIAIFSTSDMMLLKASEMYIKYFNEDNNMENCIGKCLHESTNKFPVETLNLLNEEQNKIKKTIIIHELELNTDKYGITYWDAAITPMFEFSKLKFLIFNCTNVTDKVISRHKLEEQAKVISEQNELLQKTLKEQEEFFSSMSHELKTPLNVIFSALQVLDLYNSNDKTIKYSNIMKQNCYRLLRLINNLIDMSKIDSGYLTLNLGNYNIIEIIEEITLSVTDFIEAKGLSIIFDTDVEEKVISCDPDKIERIILNLLSNAIKFTNPGGEIKVNIYDKEQFVNIVIEDTGIGIPEDKYTIIFDRFKQVDKSLQRNHEGSGIGLSLVKSLVEMHGGTIDIQSTIGKGSKFSILLPATVAHITPENIIRDSISRNIERIHIEFSDIYSLTE</sequence>
<evidence type="ECO:0000313" key="9">
    <source>
        <dbReference type="Proteomes" id="UP001623661"/>
    </source>
</evidence>
<dbReference type="InterPro" id="IPR005467">
    <property type="entry name" value="His_kinase_dom"/>
</dbReference>
<keyword evidence="3" id="KW-0597">Phosphoprotein</keyword>
<dbReference type="PROSITE" id="PS50109">
    <property type="entry name" value="HIS_KIN"/>
    <property type="match status" value="1"/>
</dbReference>
<dbReference type="InterPro" id="IPR036097">
    <property type="entry name" value="HisK_dim/P_sf"/>
</dbReference>
<keyword evidence="5 8" id="KW-0418">Kinase</keyword>
<name>A0ABW8TM52_9CLOT</name>
<evidence type="ECO:0000259" key="7">
    <source>
        <dbReference type="PROSITE" id="PS50109"/>
    </source>
</evidence>
<dbReference type="Pfam" id="PF02518">
    <property type="entry name" value="HATPase_c"/>
    <property type="match status" value="1"/>
</dbReference>
<feature type="domain" description="Histidine kinase" evidence="7">
    <location>
        <begin position="260"/>
        <end position="476"/>
    </location>
</feature>
<dbReference type="CDD" id="cd00082">
    <property type="entry name" value="HisKA"/>
    <property type="match status" value="1"/>
</dbReference>
<evidence type="ECO:0000256" key="5">
    <source>
        <dbReference type="ARBA" id="ARBA00022777"/>
    </source>
</evidence>
<dbReference type="SUPFAM" id="SSF55874">
    <property type="entry name" value="ATPase domain of HSP90 chaperone/DNA topoisomerase II/histidine kinase"/>
    <property type="match status" value="1"/>
</dbReference>
<dbReference type="InterPro" id="IPR004358">
    <property type="entry name" value="Sig_transdc_His_kin-like_C"/>
</dbReference>
<protein>
    <recommendedName>
        <fullName evidence="2">histidine kinase</fullName>
        <ecNumber evidence="2">2.7.13.3</ecNumber>
    </recommendedName>
</protein>
<dbReference type="Gene3D" id="1.10.287.130">
    <property type="match status" value="1"/>
</dbReference>
<evidence type="ECO:0000256" key="4">
    <source>
        <dbReference type="ARBA" id="ARBA00022679"/>
    </source>
</evidence>
<dbReference type="EC" id="2.7.13.3" evidence="2"/>
<dbReference type="Proteomes" id="UP001623661">
    <property type="component" value="Unassembled WGS sequence"/>
</dbReference>
<dbReference type="Pfam" id="PF00512">
    <property type="entry name" value="HisKA"/>
    <property type="match status" value="1"/>
</dbReference>
<dbReference type="PANTHER" id="PTHR43711">
    <property type="entry name" value="TWO-COMPONENT HISTIDINE KINASE"/>
    <property type="match status" value="1"/>
</dbReference>
<dbReference type="InterPro" id="IPR003594">
    <property type="entry name" value="HATPase_dom"/>
</dbReference>
<evidence type="ECO:0000256" key="1">
    <source>
        <dbReference type="ARBA" id="ARBA00000085"/>
    </source>
</evidence>
<dbReference type="CDD" id="cd16922">
    <property type="entry name" value="HATPase_EvgS-ArcB-TorS-like"/>
    <property type="match status" value="1"/>
</dbReference>
<evidence type="ECO:0000256" key="6">
    <source>
        <dbReference type="ARBA" id="ARBA00023012"/>
    </source>
</evidence>
<keyword evidence="9" id="KW-1185">Reference proteome</keyword>
<evidence type="ECO:0000256" key="3">
    <source>
        <dbReference type="ARBA" id="ARBA00022553"/>
    </source>
</evidence>
<dbReference type="SMART" id="SM00388">
    <property type="entry name" value="HisKA"/>
    <property type="match status" value="1"/>
</dbReference>
<gene>
    <name evidence="8" type="ORF">ACJDUH_00820</name>
</gene>
<dbReference type="SMART" id="SM00387">
    <property type="entry name" value="HATPase_c"/>
    <property type="match status" value="1"/>
</dbReference>
<keyword evidence="6" id="KW-0902">Two-component regulatory system</keyword>
<proteinExistence type="predicted"/>